<dbReference type="CDD" id="cd18793">
    <property type="entry name" value="SF2_C_SNF"/>
    <property type="match status" value="1"/>
</dbReference>
<evidence type="ECO:0000313" key="11">
    <source>
        <dbReference type="EMBL" id="GAX12169.1"/>
    </source>
</evidence>
<feature type="compositionally biased region" description="Polar residues" evidence="7">
    <location>
        <begin position="20"/>
        <end position="44"/>
    </location>
</feature>
<evidence type="ECO:0000256" key="1">
    <source>
        <dbReference type="ARBA" id="ARBA00004123"/>
    </source>
</evidence>
<comment type="caution">
    <text evidence="11">The sequence shown here is derived from an EMBL/GenBank/DDBJ whole genome shotgun (WGS) entry which is preliminary data.</text>
</comment>
<dbReference type="PROSITE" id="PS51192">
    <property type="entry name" value="HELICASE_ATP_BIND_1"/>
    <property type="match status" value="1"/>
</dbReference>
<dbReference type="SMART" id="SM00490">
    <property type="entry name" value="HELICc"/>
    <property type="match status" value="1"/>
</dbReference>
<dbReference type="PROSITE" id="PS51194">
    <property type="entry name" value="HELICASE_CTER"/>
    <property type="match status" value="1"/>
</dbReference>
<dbReference type="SMART" id="SM01314">
    <property type="entry name" value="SnAC"/>
    <property type="match status" value="1"/>
</dbReference>
<feature type="domain" description="Helicase C-terminal" evidence="10">
    <location>
        <begin position="956"/>
        <end position="1107"/>
    </location>
</feature>
<feature type="domain" description="Bromo" evidence="8">
    <location>
        <begin position="1317"/>
        <end position="1387"/>
    </location>
</feature>
<dbReference type="SMART" id="SM00487">
    <property type="entry name" value="DEXDc"/>
    <property type="match status" value="1"/>
</dbReference>
<dbReference type="GO" id="GO:0016787">
    <property type="term" value="F:hydrolase activity"/>
    <property type="evidence" value="ECO:0007669"/>
    <property type="project" value="UniProtKB-KW"/>
</dbReference>
<dbReference type="GO" id="GO:0042393">
    <property type="term" value="F:histone binding"/>
    <property type="evidence" value="ECO:0007669"/>
    <property type="project" value="InterPro"/>
</dbReference>
<dbReference type="PROSITE" id="PS50014">
    <property type="entry name" value="BROMODOMAIN_2"/>
    <property type="match status" value="1"/>
</dbReference>
<keyword evidence="4" id="KW-0539">Nucleus</keyword>
<dbReference type="InterPro" id="IPR000330">
    <property type="entry name" value="SNF2_N"/>
</dbReference>
<evidence type="ECO:0000256" key="6">
    <source>
        <dbReference type="SAM" id="Coils"/>
    </source>
</evidence>
<dbReference type="Gene3D" id="3.40.50.10810">
    <property type="entry name" value="Tandem AAA-ATPase domain"/>
    <property type="match status" value="1"/>
</dbReference>
<dbReference type="Proteomes" id="UP000198406">
    <property type="component" value="Unassembled WGS sequence"/>
</dbReference>
<dbReference type="InterPro" id="IPR029295">
    <property type="entry name" value="SnAC"/>
</dbReference>
<sequence length="1437" mass="163354">MSSRARARALCDFRRRSFDSMDNNSSHQNQQGKGSVHNGQPNVPASSASSALPHANGSTQISGTHPAGAAAGMSNALHRPIPSFPQATQHQITQMQSAAALRFPPGGNQQALQSSTGAQGLFNAQQGAAWNVPNPLALTNSSAQMKASSTPSTLFSQVSQHMQQEQYKQQQQILQQQEQYKQQQIRQQQLNQQHQQLLQQQQRMQQVAQQQASQQRQRQSGPPVIVVQDKGKTKRVLSPEAKELLAKAVWSAIRDPAGQVAPNLLQQAVQMGLPEDAILKAARVAREREALQRKNPPPKAAAPLPVKPEPTLVQRQQMMRAQQQFQQQQQIQQQQQQQQQQQIMLQQQQQQQQQLLMKKKQEQLKAQQERVSKENEAKLVERRNWKRAQSAIFMNQKGRFGTIPYSVGALVRSTSTDPVLEPSVHRKNAMLREAARLQKIARVAFTASSGGIATKEEVVELLDPERFKRIKIEPKKHAKGLDRAARKSRQTVADSYLKQHKEFSKAITSHQQEFFKFHRQRRADLARITKTIRDALDKEERKKEKDSVAAEKARMAALKANDMSAYSKLLEETKNERLQFLLESTEKHFTQISSLLQQRSDHQSSHSSSKQKSYYATAHSKTEEVRQPSILAGGDLKEYQLAGLQWMVSLYNNKLNGILADEMGLGKTVQAIALLAYLMEYKHNMGPFLVIVPLSTMSNWENEFTRWCPAARVVSYKGTPLQRRDIFRDQVRAGQFNVLLTTYEYITRDKKQLRRTEWQYAVVDEGHRMKNANSKFAVTLGSQYTTHHRILLTGTPLMNDLSELWSLLNFLLPSIFNSVETFDQWFSRPFSQFGSNKENEEGTDSLLSNEERVLIIHRLHELLRPFMLRRVKSEVLDQLPEKVEKVLRCELSSWQKVLYRQISEKAFAETGISATARGLNNVVMQLRKVCNHPLLFSPDGYQISDNLIQSSGKVALLDKMLPKLKVAGHRVLMFTQMTAVMTILEDYFAYRGYLSLRLDGSTPAEEREKRMYKFNAPDSPYFIFLLSTRAGGLGLNLTSADTVIIFDSDWNPQMDLQAQDRAHRIGQRNDVSVFRLVTNSPVEEKILSRATEKLNVSELVVESGKFDQKSVDTDNSMERKRLMEVLLTDFDTSNNQNKNLPSEKSGSDDGDDEDDSSEVSEKENLNELLSNNESDYQLYEAIDRERELAGGDVDLFVDDEAVPDWIRYPNANAGSKSFDPFALGDMDISRKRKAVAYDDGLTEKQFLRIMEQNAVEEERTKKKAKVARKLARGASTDIMEEDEPEESEDGSTILTDWTYRKLISCAKAVVALKDASKKRRISEIFLDKPDPATFPDYYELIEKPVAINDILRKCRAKMYSNVTEFRADWKLMFDNAVKFNGEGSWVVEDAIALEKELDRVLKKNGFTDDQKPPTSKKKQLRIKLSLKDLKAKALPPS</sequence>
<dbReference type="SMART" id="SM00297">
    <property type="entry name" value="BROMO"/>
    <property type="match status" value="1"/>
</dbReference>
<name>A0A1Z5JDW2_FISSO</name>
<dbReference type="GO" id="GO:0005524">
    <property type="term" value="F:ATP binding"/>
    <property type="evidence" value="ECO:0007669"/>
    <property type="project" value="InterPro"/>
</dbReference>
<dbReference type="InterPro" id="IPR014001">
    <property type="entry name" value="Helicase_ATP-bd"/>
</dbReference>
<dbReference type="SUPFAM" id="SSF47370">
    <property type="entry name" value="Bromodomain"/>
    <property type="match status" value="1"/>
</dbReference>
<evidence type="ECO:0000256" key="4">
    <source>
        <dbReference type="ARBA" id="ARBA00023242"/>
    </source>
</evidence>
<dbReference type="Pfam" id="PF00271">
    <property type="entry name" value="Helicase_C"/>
    <property type="match status" value="1"/>
</dbReference>
<dbReference type="Pfam" id="PF00439">
    <property type="entry name" value="Bromodomain"/>
    <property type="match status" value="1"/>
</dbReference>
<feature type="coiled-coil region" evidence="6">
    <location>
        <begin position="318"/>
        <end position="377"/>
    </location>
</feature>
<dbReference type="Gene3D" id="1.20.920.10">
    <property type="entry name" value="Bromodomain-like"/>
    <property type="match status" value="1"/>
</dbReference>
<feature type="region of interest" description="Disordered" evidence="7">
    <location>
        <begin position="595"/>
        <end position="621"/>
    </location>
</feature>
<dbReference type="FunFam" id="3.40.50.10810:FF:000017">
    <property type="entry name" value="ATP-dependent helicase BRM"/>
    <property type="match status" value="1"/>
</dbReference>
<evidence type="ECO:0000256" key="5">
    <source>
        <dbReference type="PROSITE-ProRule" id="PRU00035"/>
    </source>
</evidence>
<keyword evidence="12" id="KW-1185">Reference proteome</keyword>
<protein>
    <submittedName>
        <fullName evidence="11">SWI/SNF-related matrix-associated actin-dependent regulator of chromatin subfamily A member 2/4</fullName>
    </submittedName>
</protein>
<dbReference type="PRINTS" id="PR00503">
    <property type="entry name" value="BROMODOMAIN"/>
</dbReference>
<reference evidence="11 12" key="1">
    <citation type="journal article" date="2015" name="Plant Cell">
        <title>Oil accumulation by the oleaginous diatom Fistulifera solaris as revealed by the genome and transcriptome.</title>
        <authorList>
            <person name="Tanaka T."/>
            <person name="Maeda Y."/>
            <person name="Veluchamy A."/>
            <person name="Tanaka M."/>
            <person name="Abida H."/>
            <person name="Marechal E."/>
            <person name="Bowler C."/>
            <person name="Muto M."/>
            <person name="Sunaga Y."/>
            <person name="Tanaka M."/>
            <person name="Yoshino T."/>
            <person name="Taniguchi T."/>
            <person name="Fukuda Y."/>
            <person name="Nemoto M."/>
            <person name="Matsumoto M."/>
            <person name="Wong P.S."/>
            <person name="Aburatani S."/>
            <person name="Fujibuchi W."/>
        </authorList>
    </citation>
    <scope>NUCLEOTIDE SEQUENCE [LARGE SCALE GENOMIC DNA]</scope>
    <source>
        <strain evidence="11 12">JPCC DA0580</strain>
    </source>
</reference>
<feature type="region of interest" description="Disordered" evidence="7">
    <location>
        <begin position="1132"/>
        <end position="1170"/>
    </location>
</feature>
<feature type="coiled-coil region" evidence="6">
    <location>
        <begin position="173"/>
        <end position="218"/>
    </location>
</feature>
<dbReference type="InterPro" id="IPR036427">
    <property type="entry name" value="Bromodomain-like_sf"/>
</dbReference>
<feature type="compositionally biased region" description="Acidic residues" evidence="7">
    <location>
        <begin position="1148"/>
        <end position="1158"/>
    </location>
</feature>
<dbReference type="CDD" id="cd17996">
    <property type="entry name" value="DEXHc_SMARCA2_SMARCA4"/>
    <property type="match status" value="1"/>
</dbReference>
<dbReference type="PANTHER" id="PTHR10799">
    <property type="entry name" value="SNF2/RAD54 HELICASE FAMILY"/>
    <property type="match status" value="1"/>
</dbReference>
<proteinExistence type="predicted"/>
<evidence type="ECO:0000259" key="8">
    <source>
        <dbReference type="PROSITE" id="PS50014"/>
    </source>
</evidence>
<keyword evidence="6" id="KW-0175">Coiled coil</keyword>
<evidence type="ECO:0000313" key="12">
    <source>
        <dbReference type="Proteomes" id="UP000198406"/>
    </source>
</evidence>
<dbReference type="InterPro" id="IPR001650">
    <property type="entry name" value="Helicase_C-like"/>
</dbReference>
<dbReference type="InParanoid" id="A0A1Z5JDW2"/>
<evidence type="ECO:0000256" key="3">
    <source>
        <dbReference type="ARBA" id="ARBA00023117"/>
    </source>
</evidence>
<dbReference type="Pfam" id="PF00176">
    <property type="entry name" value="SNF2-rel_dom"/>
    <property type="match status" value="1"/>
</dbReference>
<dbReference type="InterPro" id="IPR049730">
    <property type="entry name" value="SNF2/RAD54-like_C"/>
</dbReference>
<dbReference type="SUPFAM" id="SSF52540">
    <property type="entry name" value="P-loop containing nucleoside triphosphate hydrolases"/>
    <property type="match status" value="2"/>
</dbReference>
<dbReference type="InterPro" id="IPR001487">
    <property type="entry name" value="Bromodomain"/>
</dbReference>
<evidence type="ECO:0000259" key="10">
    <source>
        <dbReference type="PROSITE" id="PS51194"/>
    </source>
</evidence>
<feature type="domain" description="Helicase ATP-binding" evidence="9">
    <location>
        <begin position="648"/>
        <end position="814"/>
    </location>
</feature>
<comment type="subcellular location">
    <subcellularLocation>
        <location evidence="1">Nucleus</location>
    </subcellularLocation>
</comment>
<dbReference type="InterPro" id="IPR027417">
    <property type="entry name" value="P-loop_NTPase"/>
</dbReference>
<evidence type="ECO:0000256" key="2">
    <source>
        <dbReference type="ARBA" id="ARBA00022801"/>
    </source>
</evidence>
<dbReference type="Gene3D" id="3.40.50.300">
    <property type="entry name" value="P-loop containing nucleotide triphosphate hydrolases"/>
    <property type="match status" value="1"/>
</dbReference>
<dbReference type="InterPro" id="IPR018359">
    <property type="entry name" value="Bromodomain_CS"/>
</dbReference>
<evidence type="ECO:0000256" key="7">
    <source>
        <dbReference type="SAM" id="MobiDB-lite"/>
    </source>
</evidence>
<organism evidence="11 12">
    <name type="scientific">Fistulifera solaris</name>
    <name type="common">Oleaginous diatom</name>
    <dbReference type="NCBI Taxonomy" id="1519565"/>
    <lineage>
        <taxon>Eukaryota</taxon>
        <taxon>Sar</taxon>
        <taxon>Stramenopiles</taxon>
        <taxon>Ochrophyta</taxon>
        <taxon>Bacillariophyta</taxon>
        <taxon>Bacillariophyceae</taxon>
        <taxon>Bacillariophycidae</taxon>
        <taxon>Naviculales</taxon>
        <taxon>Naviculaceae</taxon>
        <taxon>Fistulifera</taxon>
    </lineage>
</organism>
<dbReference type="EMBL" id="BDSP01000050">
    <property type="protein sequence ID" value="GAX12169.1"/>
    <property type="molecule type" value="Genomic_DNA"/>
</dbReference>
<feature type="region of interest" description="Disordered" evidence="7">
    <location>
        <begin position="13"/>
        <end position="82"/>
    </location>
</feature>
<evidence type="ECO:0000259" key="9">
    <source>
        <dbReference type="PROSITE" id="PS51192"/>
    </source>
</evidence>
<dbReference type="PROSITE" id="PS00633">
    <property type="entry name" value="BROMODOMAIN_1"/>
    <property type="match status" value="1"/>
</dbReference>
<dbReference type="OrthoDB" id="448448at2759"/>
<dbReference type="InterPro" id="IPR038718">
    <property type="entry name" value="SNF2-like_sf"/>
</dbReference>
<dbReference type="GO" id="GO:0005634">
    <property type="term" value="C:nucleus"/>
    <property type="evidence" value="ECO:0007669"/>
    <property type="project" value="UniProtKB-SubCell"/>
</dbReference>
<keyword evidence="3 5" id="KW-0103">Bromodomain</keyword>
<gene>
    <name evidence="11" type="ORF">FisN_1Hh094</name>
</gene>
<accession>A0A1Z5JDW2</accession>
<keyword evidence="2" id="KW-0378">Hydrolase</keyword>